<keyword evidence="4 10" id="KW-0812">Transmembrane</keyword>
<sequence length="99" mass="10978">MFDIGFWELSLIAIVSLVLIGPQRLPDTLRSVFAGWRRAKQMATEVTNKLESELGLEELNQGIKQVQQPLVSPKVRPRKSAASISQSDSSTNAKLKEQA</sequence>
<organism evidence="11 12">
    <name type="scientific">Agarivorans gilvus</name>
    <dbReference type="NCBI Taxonomy" id="680279"/>
    <lineage>
        <taxon>Bacteria</taxon>
        <taxon>Pseudomonadati</taxon>
        <taxon>Pseudomonadota</taxon>
        <taxon>Gammaproteobacteria</taxon>
        <taxon>Alteromonadales</taxon>
        <taxon>Alteromonadaceae</taxon>
        <taxon>Agarivorans</taxon>
    </lineage>
</organism>
<keyword evidence="6 10" id="KW-1133">Transmembrane helix</keyword>
<keyword evidence="12" id="KW-1185">Reference proteome</keyword>
<evidence type="ECO:0000256" key="1">
    <source>
        <dbReference type="ARBA" id="ARBA00004167"/>
    </source>
</evidence>
<dbReference type="InterPro" id="IPR003369">
    <property type="entry name" value="TatA/B/E"/>
</dbReference>
<dbReference type="PRINTS" id="PR01506">
    <property type="entry name" value="TATBPROTEIN"/>
</dbReference>
<evidence type="ECO:0008006" key="13">
    <source>
        <dbReference type="Google" id="ProtNLM"/>
    </source>
</evidence>
<dbReference type="Pfam" id="PF02416">
    <property type="entry name" value="TatA_B_E"/>
    <property type="match status" value="1"/>
</dbReference>
<reference evidence="12" key="1">
    <citation type="journal article" date="2019" name="Int. J. Syst. Evol. Microbiol.">
        <title>The Global Catalogue of Microorganisms (GCM) 10K type strain sequencing project: providing services to taxonomists for standard genome sequencing and annotation.</title>
        <authorList>
            <consortium name="The Broad Institute Genomics Platform"/>
            <consortium name="The Broad Institute Genome Sequencing Center for Infectious Disease"/>
            <person name="Wu L."/>
            <person name="Ma J."/>
        </authorList>
    </citation>
    <scope>NUCLEOTIDE SEQUENCE [LARGE SCALE GENOMIC DNA]</scope>
    <source>
        <strain evidence="12">CGMCC 1.10131</strain>
    </source>
</reference>
<comment type="caution">
    <text evidence="11">The sequence shown here is derived from an EMBL/GenBank/DDBJ whole genome shotgun (WGS) entry which is preliminary data.</text>
</comment>
<protein>
    <recommendedName>
        <fullName evidence="13">Sec-independent protein translocase protein TatB</fullName>
    </recommendedName>
</protein>
<evidence type="ECO:0000313" key="12">
    <source>
        <dbReference type="Proteomes" id="UP000651977"/>
    </source>
</evidence>
<dbReference type="NCBIfam" id="TIGR01410">
    <property type="entry name" value="tatB"/>
    <property type="match status" value="1"/>
</dbReference>
<name>A0ABQ1I7L0_9ALTE</name>
<evidence type="ECO:0000256" key="4">
    <source>
        <dbReference type="ARBA" id="ARBA00022692"/>
    </source>
</evidence>
<comment type="subcellular location">
    <subcellularLocation>
        <location evidence="1">Membrane</location>
        <topology evidence="1">Single-pass membrane protein</topology>
    </subcellularLocation>
</comment>
<dbReference type="RefSeq" id="WP_055732647.1">
    <property type="nucleotide sequence ID" value="NZ_BMDY01000028.1"/>
</dbReference>
<evidence type="ECO:0000313" key="11">
    <source>
        <dbReference type="EMBL" id="GGB18950.1"/>
    </source>
</evidence>
<keyword evidence="5" id="KW-0653">Protein transport</keyword>
<evidence type="ECO:0000256" key="3">
    <source>
        <dbReference type="ARBA" id="ARBA00022475"/>
    </source>
</evidence>
<dbReference type="Gene3D" id="1.20.5.3310">
    <property type="match status" value="1"/>
</dbReference>
<keyword evidence="8 10" id="KW-0472">Membrane</keyword>
<dbReference type="EMBL" id="BMDY01000028">
    <property type="protein sequence ID" value="GGB18950.1"/>
    <property type="molecule type" value="Genomic_DNA"/>
</dbReference>
<dbReference type="InterPro" id="IPR018448">
    <property type="entry name" value="TatB"/>
</dbReference>
<evidence type="ECO:0000256" key="6">
    <source>
        <dbReference type="ARBA" id="ARBA00022989"/>
    </source>
</evidence>
<dbReference type="PANTHER" id="PTHR33162">
    <property type="entry name" value="SEC-INDEPENDENT PROTEIN TRANSLOCASE PROTEIN TATA, CHLOROPLASTIC"/>
    <property type="match status" value="1"/>
</dbReference>
<dbReference type="Proteomes" id="UP000651977">
    <property type="component" value="Unassembled WGS sequence"/>
</dbReference>
<evidence type="ECO:0000256" key="9">
    <source>
        <dbReference type="SAM" id="MobiDB-lite"/>
    </source>
</evidence>
<keyword evidence="2" id="KW-0813">Transport</keyword>
<keyword evidence="7" id="KW-0811">Translocation</keyword>
<accession>A0ABQ1I7L0</accession>
<feature type="compositionally biased region" description="Low complexity" evidence="9">
    <location>
        <begin position="80"/>
        <end position="93"/>
    </location>
</feature>
<proteinExistence type="predicted"/>
<evidence type="ECO:0000256" key="7">
    <source>
        <dbReference type="ARBA" id="ARBA00023010"/>
    </source>
</evidence>
<evidence type="ECO:0000256" key="10">
    <source>
        <dbReference type="SAM" id="Phobius"/>
    </source>
</evidence>
<evidence type="ECO:0000256" key="5">
    <source>
        <dbReference type="ARBA" id="ARBA00022927"/>
    </source>
</evidence>
<feature type="transmembrane region" description="Helical" evidence="10">
    <location>
        <begin position="6"/>
        <end position="22"/>
    </location>
</feature>
<feature type="region of interest" description="Disordered" evidence="9">
    <location>
        <begin position="69"/>
        <end position="99"/>
    </location>
</feature>
<keyword evidence="3" id="KW-1003">Cell membrane</keyword>
<dbReference type="PANTHER" id="PTHR33162:SF1">
    <property type="entry name" value="SEC-INDEPENDENT PROTEIN TRANSLOCASE PROTEIN TATA, CHLOROPLASTIC"/>
    <property type="match status" value="1"/>
</dbReference>
<evidence type="ECO:0000256" key="8">
    <source>
        <dbReference type="ARBA" id="ARBA00023136"/>
    </source>
</evidence>
<evidence type="ECO:0000256" key="2">
    <source>
        <dbReference type="ARBA" id="ARBA00022448"/>
    </source>
</evidence>
<gene>
    <name evidence="11" type="ORF">GCM10007414_35450</name>
</gene>